<dbReference type="GO" id="GO:0005829">
    <property type="term" value="C:cytosol"/>
    <property type="evidence" value="ECO:0007669"/>
    <property type="project" value="TreeGrafter"/>
</dbReference>
<dbReference type="InterPro" id="IPR006168">
    <property type="entry name" value="G3P_DH_NAD-dep"/>
</dbReference>
<dbReference type="Gene3D" id="3.40.50.720">
    <property type="entry name" value="NAD(P)-binding Rossmann-like Domain"/>
    <property type="match status" value="1"/>
</dbReference>
<dbReference type="PANTHER" id="PTHR11728:SF1">
    <property type="entry name" value="GLYCEROL-3-PHOSPHATE DEHYDROGENASE [NAD(+)] 2, CHLOROPLASTIC"/>
    <property type="match status" value="1"/>
</dbReference>
<dbReference type="FunFam" id="3.40.50.720:FF:000019">
    <property type="entry name" value="Glycerol-3-phosphate dehydrogenase [NAD(P)+]"/>
    <property type="match status" value="1"/>
</dbReference>
<name>A0A380TAT3_9ZZZZ</name>
<dbReference type="InterPro" id="IPR006109">
    <property type="entry name" value="G3P_DH_NAD-dep_C"/>
</dbReference>
<dbReference type="PIRSF" id="PIRSF000114">
    <property type="entry name" value="Glycerol-3-P_dh"/>
    <property type="match status" value="1"/>
</dbReference>
<dbReference type="NCBIfam" id="NF000940">
    <property type="entry name" value="PRK00094.1-2"/>
    <property type="match status" value="1"/>
</dbReference>
<reference evidence="6" key="1">
    <citation type="submission" date="2018-07" db="EMBL/GenBank/DDBJ databases">
        <authorList>
            <person name="Quirk P.G."/>
            <person name="Krulwich T.A."/>
        </authorList>
    </citation>
    <scope>NUCLEOTIDE SEQUENCE</scope>
</reference>
<dbReference type="EMBL" id="UIDG01000035">
    <property type="protein sequence ID" value="SUS04372.1"/>
    <property type="molecule type" value="Genomic_DNA"/>
</dbReference>
<keyword evidence="2 6" id="KW-0560">Oxidoreductase</keyword>
<accession>A0A380TAT3</accession>
<dbReference type="GO" id="GO:0051287">
    <property type="term" value="F:NAD binding"/>
    <property type="evidence" value="ECO:0007669"/>
    <property type="project" value="InterPro"/>
</dbReference>
<dbReference type="SUPFAM" id="SSF51735">
    <property type="entry name" value="NAD(P)-binding Rossmann-fold domains"/>
    <property type="match status" value="1"/>
</dbReference>
<proteinExistence type="inferred from homology"/>
<dbReference type="GO" id="GO:0046168">
    <property type="term" value="P:glycerol-3-phosphate catabolic process"/>
    <property type="evidence" value="ECO:0007669"/>
    <property type="project" value="InterPro"/>
</dbReference>
<dbReference type="PRINTS" id="PR00077">
    <property type="entry name" value="GPDHDRGNASE"/>
</dbReference>
<dbReference type="AlphaFoldDB" id="A0A380TAT3"/>
<dbReference type="InterPro" id="IPR011128">
    <property type="entry name" value="G3P_DH_NAD-dep_N"/>
</dbReference>
<dbReference type="FunFam" id="1.10.1040.10:FF:000001">
    <property type="entry name" value="Glycerol-3-phosphate dehydrogenase [NAD(P)+]"/>
    <property type="match status" value="1"/>
</dbReference>
<dbReference type="GO" id="GO:0005975">
    <property type="term" value="P:carbohydrate metabolic process"/>
    <property type="evidence" value="ECO:0007669"/>
    <property type="project" value="InterPro"/>
</dbReference>
<evidence type="ECO:0000259" key="4">
    <source>
        <dbReference type="Pfam" id="PF01210"/>
    </source>
</evidence>
<evidence type="ECO:0000259" key="5">
    <source>
        <dbReference type="Pfam" id="PF07479"/>
    </source>
</evidence>
<dbReference type="GO" id="GO:0047952">
    <property type="term" value="F:glycerol-3-phosphate dehydrogenase [NAD(P)+] activity"/>
    <property type="evidence" value="ECO:0007669"/>
    <property type="project" value="UniProtKB-EC"/>
</dbReference>
<evidence type="ECO:0000256" key="1">
    <source>
        <dbReference type="ARBA" id="ARBA00011009"/>
    </source>
</evidence>
<feature type="domain" description="Glycerol-3-phosphate dehydrogenase NAD-dependent C-terminal" evidence="5">
    <location>
        <begin position="181"/>
        <end position="320"/>
    </location>
</feature>
<evidence type="ECO:0000313" key="6">
    <source>
        <dbReference type="EMBL" id="SUS04372.1"/>
    </source>
</evidence>
<dbReference type="Pfam" id="PF01210">
    <property type="entry name" value="NAD_Gly3P_dh_N"/>
    <property type="match status" value="1"/>
</dbReference>
<dbReference type="PROSITE" id="PS51257">
    <property type="entry name" value="PROKAR_LIPOPROTEIN"/>
    <property type="match status" value="1"/>
</dbReference>
<sequence>MSAIARIGVLGAGAWGTALALTACRAGRAAIVWARRPALAEAITRDHENNHALAGIALPPALTATTALAAALGADAVLICVPAQAVRSVLAEAARDWPAGTPAVICAKGIEQGSGARMSEVVRQVLEPTVPLAVLSGPSFAAEVARELPTAVTLACADADVRRDLPAAIGTPRFRIYSTDDVIGAELGGAVKNVLAIACGIVAGRGLGDNARAALITRGLAEMARLAVAVGAKPATLTGLSGLGDLVLTCSALQSRNFSLGVALGQGARLADALTRRQGVTEGVFTAAAVVALAERHRISMPIASAVDAVLNRGADLDATIASLLARPFRDEDAVTGPVDRCGP</sequence>
<dbReference type="EC" id="1.1.1.94" evidence="6"/>
<evidence type="ECO:0000256" key="3">
    <source>
        <dbReference type="ARBA" id="ARBA00023027"/>
    </source>
</evidence>
<comment type="similarity">
    <text evidence="1">Belongs to the NAD-dependent glycerol-3-phosphate dehydrogenase family.</text>
</comment>
<dbReference type="InterPro" id="IPR013328">
    <property type="entry name" value="6PGD_dom2"/>
</dbReference>
<dbReference type="SUPFAM" id="SSF48179">
    <property type="entry name" value="6-phosphogluconate dehydrogenase C-terminal domain-like"/>
    <property type="match status" value="1"/>
</dbReference>
<dbReference type="Pfam" id="PF07479">
    <property type="entry name" value="NAD_Gly3P_dh_C"/>
    <property type="match status" value="1"/>
</dbReference>
<gene>
    <name evidence="6" type="primary">gpsA</name>
    <name evidence="6" type="ORF">DF3PB_130004</name>
</gene>
<feature type="domain" description="Glycerol-3-phosphate dehydrogenase NAD-dependent N-terminal" evidence="4">
    <location>
        <begin position="7"/>
        <end position="160"/>
    </location>
</feature>
<protein>
    <submittedName>
        <fullName evidence="6">Glycerol-3-phosphate dehydrogenase (NAD(P)+)</fullName>
        <ecNumber evidence="6">1.1.1.94</ecNumber>
    </submittedName>
</protein>
<dbReference type="PANTHER" id="PTHR11728">
    <property type="entry name" value="GLYCEROL-3-PHOSPHATE DEHYDROGENASE"/>
    <property type="match status" value="1"/>
</dbReference>
<dbReference type="Gene3D" id="1.10.1040.10">
    <property type="entry name" value="N-(1-d-carboxylethyl)-l-norvaline Dehydrogenase, domain 2"/>
    <property type="match status" value="1"/>
</dbReference>
<dbReference type="HAMAP" id="MF_00394">
    <property type="entry name" value="NAD_Glyc3P_dehydrog"/>
    <property type="match status" value="1"/>
</dbReference>
<dbReference type="InterPro" id="IPR008927">
    <property type="entry name" value="6-PGluconate_DH-like_C_sf"/>
</dbReference>
<dbReference type="InterPro" id="IPR036291">
    <property type="entry name" value="NAD(P)-bd_dom_sf"/>
</dbReference>
<keyword evidence="3" id="KW-0520">NAD</keyword>
<dbReference type="NCBIfam" id="NF000942">
    <property type="entry name" value="PRK00094.1-4"/>
    <property type="match status" value="1"/>
</dbReference>
<evidence type="ECO:0000256" key="2">
    <source>
        <dbReference type="ARBA" id="ARBA00023002"/>
    </source>
</evidence>
<organism evidence="6">
    <name type="scientific">metagenome</name>
    <dbReference type="NCBI Taxonomy" id="256318"/>
    <lineage>
        <taxon>unclassified sequences</taxon>
        <taxon>metagenomes</taxon>
    </lineage>
</organism>
<dbReference type="PROSITE" id="PS00957">
    <property type="entry name" value="NAD_G3PDH"/>
    <property type="match status" value="1"/>
</dbReference>